<protein>
    <recommendedName>
        <fullName evidence="3">Integrase</fullName>
    </recommendedName>
</protein>
<keyword evidence="2" id="KW-1185">Reference proteome</keyword>
<evidence type="ECO:0008006" key="3">
    <source>
        <dbReference type="Google" id="ProtNLM"/>
    </source>
</evidence>
<comment type="caution">
    <text evidence="1">The sequence shown here is derived from an EMBL/GenBank/DDBJ whole genome shotgun (WGS) entry which is preliminary data.</text>
</comment>
<dbReference type="Proteomes" id="UP000822152">
    <property type="component" value="Unassembled WGS sequence"/>
</dbReference>
<gene>
    <name evidence="1" type="ORF">G4952_04055</name>
</gene>
<accession>A0ABX2GL07</accession>
<reference evidence="1 2" key="1">
    <citation type="journal article" date="2020" name="Cell Host Microbe">
        <title>Functional and Genomic Variation between Human-Derived Isolates of Lachnospiraceae Reveals Inter- and Intra-Species Diversity.</title>
        <authorList>
            <person name="Sorbara M.T."/>
            <person name="Littmann E.R."/>
            <person name="Fontana E."/>
            <person name="Moody T.U."/>
            <person name="Kohout C.E."/>
            <person name="Gjonbalaj M."/>
            <person name="Eaton V."/>
            <person name="Seok R."/>
            <person name="Leiner I.M."/>
            <person name="Pamer E.G."/>
        </authorList>
    </citation>
    <scope>NUCLEOTIDE SEQUENCE [LARGE SCALE GENOMIC DNA]</scope>
    <source>
        <strain evidence="1 2">MSK.20.11</strain>
    </source>
</reference>
<evidence type="ECO:0000313" key="2">
    <source>
        <dbReference type="Proteomes" id="UP000822152"/>
    </source>
</evidence>
<evidence type="ECO:0000313" key="1">
    <source>
        <dbReference type="EMBL" id="NSF73009.1"/>
    </source>
</evidence>
<name>A0ABX2GL07_9FIRM</name>
<proteinExistence type="predicted"/>
<sequence>MKLRVHDDYKDSYYTTIKKIVGHSGAMTLTERVYTHLDVQILINAVNKIVGNSENGEEGK</sequence>
<dbReference type="EMBL" id="JAAIPF010000006">
    <property type="protein sequence ID" value="NSF73009.1"/>
    <property type="molecule type" value="Genomic_DNA"/>
</dbReference>
<organism evidence="1 2">
    <name type="scientific">Blautia wexlerae</name>
    <dbReference type="NCBI Taxonomy" id="418240"/>
    <lineage>
        <taxon>Bacteria</taxon>
        <taxon>Bacillati</taxon>
        <taxon>Bacillota</taxon>
        <taxon>Clostridia</taxon>
        <taxon>Lachnospirales</taxon>
        <taxon>Lachnospiraceae</taxon>
        <taxon>Blautia</taxon>
    </lineage>
</organism>